<comment type="caution">
    <text evidence="6">The sequence shown here is derived from an EMBL/GenBank/DDBJ whole genome shotgun (WGS) entry which is preliminary data.</text>
</comment>
<proteinExistence type="predicted"/>
<evidence type="ECO:0000256" key="5">
    <source>
        <dbReference type="SAM" id="Phobius"/>
    </source>
</evidence>
<gene>
    <name evidence="6" type="ORF">D7B24_000998</name>
</gene>
<dbReference type="InterPro" id="IPR007568">
    <property type="entry name" value="RTA1"/>
</dbReference>
<feature type="transmembrane region" description="Helical" evidence="5">
    <location>
        <begin position="86"/>
        <end position="103"/>
    </location>
</feature>
<evidence type="ECO:0000256" key="1">
    <source>
        <dbReference type="ARBA" id="ARBA00004141"/>
    </source>
</evidence>
<dbReference type="EMBL" id="RBVV01000118">
    <property type="protein sequence ID" value="RNJ54023.1"/>
    <property type="molecule type" value="Genomic_DNA"/>
</dbReference>
<feature type="transmembrane region" description="Helical" evidence="5">
    <location>
        <begin position="123"/>
        <end position="146"/>
    </location>
</feature>
<dbReference type="PANTHER" id="PTHR31465">
    <property type="entry name" value="PROTEIN RTA1-RELATED"/>
    <property type="match status" value="1"/>
</dbReference>
<dbReference type="GO" id="GO:0016020">
    <property type="term" value="C:membrane"/>
    <property type="evidence" value="ECO:0007669"/>
    <property type="project" value="UniProtKB-SubCell"/>
</dbReference>
<evidence type="ECO:0000256" key="3">
    <source>
        <dbReference type="ARBA" id="ARBA00022989"/>
    </source>
</evidence>
<evidence type="ECO:0000313" key="7">
    <source>
        <dbReference type="Proteomes" id="UP000267145"/>
    </source>
</evidence>
<keyword evidence="7" id="KW-1185">Reference proteome</keyword>
<accession>A0A3M9Y0K3</accession>
<evidence type="ECO:0000256" key="2">
    <source>
        <dbReference type="ARBA" id="ARBA00022692"/>
    </source>
</evidence>
<dbReference type="Proteomes" id="UP000267145">
    <property type="component" value="Unassembled WGS sequence"/>
</dbReference>
<feature type="transmembrane region" description="Helical" evidence="5">
    <location>
        <begin position="202"/>
        <end position="224"/>
    </location>
</feature>
<comment type="subcellular location">
    <subcellularLocation>
        <location evidence="1">Membrane</location>
        <topology evidence="1">Multi-pass membrane protein</topology>
    </subcellularLocation>
</comment>
<protein>
    <submittedName>
        <fullName evidence="6">Uncharacterized protein</fullName>
    </submittedName>
</protein>
<dbReference type="STRING" id="1051616.A0A3M9Y0K3"/>
<dbReference type="PANTHER" id="PTHR31465:SF1">
    <property type="entry name" value="PROTEIN RTA1-RELATED"/>
    <property type="match status" value="1"/>
</dbReference>
<feature type="transmembrane region" description="Helical" evidence="5">
    <location>
        <begin position="167"/>
        <end position="187"/>
    </location>
</feature>
<keyword evidence="2 5" id="KW-0812">Transmembrane</keyword>
<name>A0A3M9Y0K3_9PEZI</name>
<evidence type="ECO:0000313" key="6">
    <source>
        <dbReference type="EMBL" id="RNJ54023.1"/>
    </source>
</evidence>
<evidence type="ECO:0000256" key="4">
    <source>
        <dbReference type="ARBA" id="ARBA00023136"/>
    </source>
</evidence>
<sequence>MADDEVFVFKFYQYNPSLWAAAIIQSAGYGGRIWSHFDQEAIGGFVIQEILILVAPALYAASIYMILGRLIRALRAEHLSFIPVRWLTKIFVIGDIVSFTMQAGGGGLQSVGTLQMYELGEKIIIVGLFVQIVIFTIFMGTSVTVHRRISAAPTPAALRGNVPWKKHLWVLYITSLLVLVRSAFRVVEYLQGKGGYLISNEIFLYIFDAALMAAVMGIFAVWYIGDLEQDKSDVDMEMQPR</sequence>
<organism evidence="6 7">
    <name type="scientific">Verticillium nonalfalfae</name>
    <dbReference type="NCBI Taxonomy" id="1051616"/>
    <lineage>
        <taxon>Eukaryota</taxon>
        <taxon>Fungi</taxon>
        <taxon>Dikarya</taxon>
        <taxon>Ascomycota</taxon>
        <taxon>Pezizomycotina</taxon>
        <taxon>Sordariomycetes</taxon>
        <taxon>Hypocreomycetidae</taxon>
        <taxon>Glomerellales</taxon>
        <taxon>Plectosphaerellaceae</taxon>
        <taxon>Verticillium</taxon>
    </lineage>
</organism>
<reference evidence="6 7" key="1">
    <citation type="submission" date="2018-10" db="EMBL/GenBank/DDBJ databases">
        <title>Genome sequence of Verticillium nonalfalfae VnAa140.</title>
        <authorList>
            <person name="Stajich J.E."/>
            <person name="Kasson M.T."/>
        </authorList>
    </citation>
    <scope>NUCLEOTIDE SEQUENCE [LARGE SCALE GENOMIC DNA]</scope>
    <source>
        <strain evidence="6 7">VnAa140</strain>
    </source>
</reference>
<dbReference type="Pfam" id="PF04479">
    <property type="entry name" value="RTA1"/>
    <property type="match status" value="1"/>
</dbReference>
<dbReference type="RefSeq" id="XP_028492181.1">
    <property type="nucleotide sequence ID" value="XM_028635243.1"/>
</dbReference>
<dbReference type="GeneID" id="39604687"/>
<keyword evidence="3 5" id="KW-1133">Transmembrane helix</keyword>
<keyword evidence="4 5" id="KW-0472">Membrane</keyword>
<dbReference type="AlphaFoldDB" id="A0A3M9Y0K3"/>
<feature type="transmembrane region" description="Helical" evidence="5">
    <location>
        <begin position="45"/>
        <end position="66"/>
    </location>
</feature>